<comment type="similarity">
    <text evidence="2 6">Belongs to the class-III pyridoxal-phosphate-dependent aminotransferase family.</text>
</comment>
<feature type="compositionally biased region" description="Polar residues" evidence="7">
    <location>
        <begin position="1"/>
        <end position="16"/>
    </location>
</feature>
<evidence type="ECO:0000256" key="5">
    <source>
        <dbReference type="ARBA" id="ARBA00022898"/>
    </source>
</evidence>
<gene>
    <name evidence="8" type="ORF">SAMN05421819_2036</name>
</gene>
<dbReference type="EMBL" id="FNVA01000003">
    <property type="protein sequence ID" value="SEG16777.1"/>
    <property type="molecule type" value="Genomic_DNA"/>
</dbReference>
<dbReference type="FunFam" id="3.40.640.10:FF:000014">
    <property type="entry name" value="Adenosylmethionine-8-amino-7-oxononanoate aminotransferase, probable"/>
    <property type="match status" value="1"/>
</dbReference>
<evidence type="ECO:0000313" key="8">
    <source>
        <dbReference type="EMBL" id="SEG16777.1"/>
    </source>
</evidence>
<dbReference type="Pfam" id="PF00202">
    <property type="entry name" value="Aminotran_3"/>
    <property type="match status" value="1"/>
</dbReference>
<dbReference type="Gene3D" id="3.40.640.10">
    <property type="entry name" value="Type I PLP-dependent aspartate aminotransferase-like (Major domain)"/>
    <property type="match status" value="1"/>
</dbReference>
<accession>A0A1H5XZC6</accession>
<protein>
    <submittedName>
        <fullName evidence="8">Adenosylmethionine-8-amino-7-oxononanoate aminotransferase</fullName>
    </submittedName>
</protein>
<dbReference type="CDD" id="cd00610">
    <property type="entry name" value="OAT_like"/>
    <property type="match status" value="1"/>
</dbReference>
<dbReference type="InterPro" id="IPR049704">
    <property type="entry name" value="Aminotrans_3_PPA_site"/>
</dbReference>
<evidence type="ECO:0000313" key="9">
    <source>
        <dbReference type="Proteomes" id="UP000236728"/>
    </source>
</evidence>
<comment type="cofactor">
    <cofactor evidence="1">
        <name>pyridoxal 5'-phosphate</name>
        <dbReference type="ChEBI" id="CHEBI:597326"/>
    </cofactor>
</comment>
<dbReference type="GO" id="GO:0030170">
    <property type="term" value="F:pyridoxal phosphate binding"/>
    <property type="evidence" value="ECO:0007669"/>
    <property type="project" value="InterPro"/>
</dbReference>
<dbReference type="Proteomes" id="UP000236728">
    <property type="component" value="Unassembled WGS sequence"/>
</dbReference>
<dbReference type="SUPFAM" id="SSF53383">
    <property type="entry name" value="PLP-dependent transferases"/>
    <property type="match status" value="1"/>
</dbReference>
<dbReference type="PIRSF" id="PIRSF000521">
    <property type="entry name" value="Transaminase_4ab_Lys_Orn"/>
    <property type="match status" value="1"/>
</dbReference>
<reference evidence="8 9" key="1">
    <citation type="submission" date="2016-10" db="EMBL/GenBank/DDBJ databases">
        <authorList>
            <person name="de Groot N.N."/>
        </authorList>
    </citation>
    <scope>NUCLEOTIDE SEQUENCE [LARGE SCALE GENOMIC DNA]</scope>
    <source>
        <strain evidence="8 9">DSM 22489</strain>
    </source>
</reference>
<dbReference type="InterPro" id="IPR015421">
    <property type="entry name" value="PyrdxlP-dep_Trfase_major"/>
</dbReference>
<dbReference type="PROSITE" id="PS00600">
    <property type="entry name" value="AA_TRANSFER_CLASS_3"/>
    <property type="match status" value="1"/>
</dbReference>
<evidence type="ECO:0000256" key="4">
    <source>
        <dbReference type="ARBA" id="ARBA00022679"/>
    </source>
</evidence>
<keyword evidence="4 8" id="KW-0808">Transferase</keyword>
<dbReference type="OrthoDB" id="9807885at2"/>
<proteinExistence type="inferred from homology"/>
<dbReference type="Gene3D" id="3.90.1150.10">
    <property type="entry name" value="Aspartate Aminotransferase, domain 1"/>
    <property type="match status" value="1"/>
</dbReference>
<evidence type="ECO:0000256" key="2">
    <source>
        <dbReference type="ARBA" id="ARBA00008954"/>
    </source>
</evidence>
<evidence type="ECO:0000256" key="3">
    <source>
        <dbReference type="ARBA" id="ARBA00022576"/>
    </source>
</evidence>
<dbReference type="InterPro" id="IPR015424">
    <property type="entry name" value="PyrdxlP-dep_Trfase"/>
</dbReference>
<dbReference type="PANTHER" id="PTHR43094:SF1">
    <property type="entry name" value="AMINOTRANSFERASE CLASS-III"/>
    <property type="match status" value="1"/>
</dbReference>
<sequence>MSTATLPEPLASQNDPSHAAHPSPLWHAFADMSKVPETRVVLERGQGVWIWDTEGRRYLDSTAGLWYCALGWGREELAEAAAAQMRKLATYSTFGDMTTNTTLELAERVASLSPMPNTAVFLTSGGSESIDTAAKIVRRYWNVLGRPEKRVIVSRGMAYHGIAGFGTSIAGIPANREGYGPLIEDVHVVAADSTQELEKLFAERGHEIAAFFGEPVRGAGGVYPPVAGYWPEVERLCRQYDVLLVCDEVITGFGRLGAWFGSAHYGIQPDIITGAKAVTSGYQPLGVVLCNERVQEPFYSGKAGVLRHGYTYSGHATACAVGLRNLEIMETERVLERGAEAAKAMVELFEPLRRHSMVKQVRTEGLLAGIEICEDARKRVPNVVDQVLWQARKNEVMTRNMLGHSLQFSPAFIITQEELRFYVERMLTSLDAVAARIA</sequence>
<organism evidence="8 9">
    <name type="scientific">Bryocella elongata</name>
    <dbReference type="NCBI Taxonomy" id="863522"/>
    <lineage>
        <taxon>Bacteria</taxon>
        <taxon>Pseudomonadati</taxon>
        <taxon>Acidobacteriota</taxon>
        <taxon>Terriglobia</taxon>
        <taxon>Terriglobales</taxon>
        <taxon>Acidobacteriaceae</taxon>
        <taxon>Bryocella</taxon>
    </lineage>
</organism>
<dbReference type="RefSeq" id="WP_103932946.1">
    <property type="nucleotide sequence ID" value="NZ_FNVA01000003.1"/>
</dbReference>
<evidence type="ECO:0000256" key="1">
    <source>
        <dbReference type="ARBA" id="ARBA00001933"/>
    </source>
</evidence>
<keyword evidence="3 8" id="KW-0032">Aminotransferase</keyword>
<dbReference type="PANTHER" id="PTHR43094">
    <property type="entry name" value="AMINOTRANSFERASE"/>
    <property type="match status" value="1"/>
</dbReference>
<dbReference type="GO" id="GO:0008483">
    <property type="term" value="F:transaminase activity"/>
    <property type="evidence" value="ECO:0007669"/>
    <property type="project" value="UniProtKB-KW"/>
</dbReference>
<keyword evidence="5 6" id="KW-0663">Pyridoxal phosphate</keyword>
<dbReference type="InterPro" id="IPR015422">
    <property type="entry name" value="PyrdxlP-dep_Trfase_small"/>
</dbReference>
<dbReference type="InterPro" id="IPR005814">
    <property type="entry name" value="Aminotrans_3"/>
</dbReference>
<keyword evidence="9" id="KW-1185">Reference proteome</keyword>
<dbReference type="AlphaFoldDB" id="A0A1H5XZC6"/>
<feature type="region of interest" description="Disordered" evidence="7">
    <location>
        <begin position="1"/>
        <end position="23"/>
    </location>
</feature>
<name>A0A1H5XZC6_9BACT</name>
<evidence type="ECO:0000256" key="6">
    <source>
        <dbReference type="RuleBase" id="RU003560"/>
    </source>
</evidence>
<evidence type="ECO:0000256" key="7">
    <source>
        <dbReference type="SAM" id="MobiDB-lite"/>
    </source>
</evidence>